<dbReference type="EMBL" id="HG322950">
    <property type="protein sequence ID" value="CDF81405.1"/>
    <property type="molecule type" value="Genomic_DNA"/>
</dbReference>
<dbReference type="SUPFAM" id="SSF52091">
    <property type="entry name" value="SpoIIaa-like"/>
    <property type="match status" value="1"/>
</dbReference>
<evidence type="ECO:0000313" key="8">
    <source>
        <dbReference type="Proteomes" id="UP000025241"/>
    </source>
</evidence>
<feature type="transmembrane region" description="Helical" evidence="5">
    <location>
        <begin position="388"/>
        <end position="415"/>
    </location>
</feature>
<dbReference type="InterPro" id="IPR011547">
    <property type="entry name" value="SLC26A/SulP_dom"/>
</dbReference>
<evidence type="ECO:0000313" key="7">
    <source>
        <dbReference type="EMBL" id="CDF81405.1"/>
    </source>
</evidence>
<keyword evidence="8" id="KW-1185">Reference proteome</keyword>
<feature type="transmembrane region" description="Helical" evidence="5">
    <location>
        <begin position="126"/>
        <end position="149"/>
    </location>
</feature>
<dbReference type="Proteomes" id="UP000025241">
    <property type="component" value="Chromosome I"/>
</dbReference>
<reference evidence="7 8" key="2">
    <citation type="submission" date="2014-05" db="EMBL/GenBank/DDBJ databases">
        <title>Genome sequence of the 3-chlorobenzoate degrading bacterium Pseudomonas knackmussii B13 shows multiple evidence for horizontal gene transfer.</title>
        <authorList>
            <person name="Miyazaki R."/>
            <person name="Bertelli C."/>
            <person name="Falquet L."/>
            <person name="Robinson-Rechavi M."/>
            <person name="Gharib W."/>
            <person name="Roy S."/>
            <person name="Van der Meer J.R."/>
        </authorList>
    </citation>
    <scope>NUCLEOTIDE SEQUENCE [LARGE SCALE GENOMIC DNA]</scope>
    <source>
        <strain evidence="7 8">B13</strain>
    </source>
</reference>
<feature type="transmembrane region" description="Helical" evidence="5">
    <location>
        <begin position="208"/>
        <end position="232"/>
    </location>
</feature>
<reference evidence="7 8" key="1">
    <citation type="submission" date="2013-03" db="EMBL/GenBank/DDBJ databases">
        <authorList>
            <person name="Linke B."/>
        </authorList>
    </citation>
    <scope>NUCLEOTIDE SEQUENCE [LARGE SCALE GENOMIC DNA]</scope>
    <source>
        <strain evidence="7 8">B13</strain>
    </source>
</reference>
<dbReference type="Pfam" id="PF00916">
    <property type="entry name" value="Sulfate_transp"/>
    <property type="match status" value="1"/>
</dbReference>
<feature type="transmembrane region" description="Helical" evidence="5">
    <location>
        <begin position="326"/>
        <end position="344"/>
    </location>
</feature>
<evidence type="ECO:0000256" key="4">
    <source>
        <dbReference type="ARBA" id="ARBA00023136"/>
    </source>
</evidence>
<sequence length="518" mass="55380">MRRLHGLLPFLAWLPRLGPRAMAQEAWVGFAGAVLALPQSIAYALIAGLPPQYGLYAAMLPVAIACLWGSSRHMVGGPTAAISVVLYATVAPLAPPGSESYVQLVLLLTFLAGLLQWALGALRFGVLLNFVSHSVMLGFTLGAALVIALGQLPYLLGVEVHSQGSALDGTHLLMQHLGEGDAPSLVIGLLSLAVSLLCRWLRPRWPALMLGLLVASLTTWALPQWFAGVARVQAFASALPPFSPLHFDARTIAELLPGALACGLLGLVTSLSIARSLAAHSQQFLDANQEIRAQGLSNLLGPWFSASLSAGSFTRSGLNLEAGARFPLAGVFSALWVAALALAGAGLITHIPLPAMAGGILLIAWGLVDRPALRALWRGSRSEFLVMALTAAATLLLPLQNAIYLGVLASLLLYLRRTSQPRVERWEATGEEVLRVEGSIFFGACDYLQRLIQASRGRRLVLDAQHVNFIDFAGAHMLQQEARRLAGEGRHLVLRNARPRVRDELARQMGEGAVLRVE</sequence>
<dbReference type="PROSITE" id="PS50801">
    <property type="entry name" value="STAS"/>
    <property type="match status" value="1"/>
</dbReference>
<accession>A0A024H9I1</accession>
<dbReference type="PATRIC" id="fig|1301098.3.peg.27"/>
<evidence type="ECO:0000259" key="6">
    <source>
        <dbReference type="PROSITE" id="PS50801"/>
    </source>
</evidence>
<dbReference type="InterPro" id="IPR036513">
    <property type="entry name" value="STAS_dom_sf"/>
</dbReference>
<dbReference type="eggNOG" id="COG0659">
    <property type="taxonomic scope" value="Bacteria"/>
</dbReference>
<dbReference type="Pfam" id="PF01740">
    <property type="entry name" value="STAS"/>
    <property type="match status" value="1"/>
</dbReference>
<evidence type="ECO:0000256" key="1">
    <source>
        <dbReference type="ARBA" id="ARBA00004141"/>
    </source>
</evidence>
<feature type="transmembrane region" description="Helical" evidence="5">
    <location>
        <begin position="252"/>
        <end position="274"/>
    </location>
</feature>
<dbReference type="CDD" id="cd07042">
    <property type="entry name" value="STAS_SulP_like_sulfate_transporter"/>
    <property type="match status" value="1"/>
</dbReference>
<feature type="domain" description="STAS" evidence="6">
    <location>
        <begin position="433"/>
        <end position="507"/>
    </location>
</feature>
<dbReference type="STRING" id="1301098.PKB_0026"/>
<protein>
    <submittedName>
        <fullName evidence="7">Putative sulfate transporter</fullName>
    </submittedName>
</protein>
<dbReference type="InterPro" id="IPR002645">
    <property type="entry name" value="STAS_dom"/>
</dbReference>
<dbReference type="KEGG" id="pkc:PKB_0026"/>
<gene>
    <name evidence="7" type="ORF">PKB_0026</name>
</gene>
<organism evidence="7 8">
    <name type="scientific">Pseudomonas knackmussii (strain DSM 6978 / CCUG 54928 / LMG 23759 / B13)</name>
    <dbReference type="NCBI Taxonomy" id="1301098"/>
    <lineage>
        <taxon>Bacteria</taxon>
        <taxon>Pseudomonadati</taxon>
        <taxon>Pseudomonadota</taxon>
        <taxon>Gammaproteobacteria</taxon>
        <taxon>Pseudomonadales</taxon>
        <taxon>Pseudomonadaceae</taxon>
        <taxon>Pseudomonas</taxon>
    </lineage>
</organism>
<dbReference type="AlphaFoldDB" id="A0A024H9I1"/>
<dbReference type="OrthoDB" id="9769739at2"/>
<feature type="transmembrane region" description="Helical" evidence="5">
    <location>
        <begin position="100"/>
        <end position="119"/>
    </location>
</feature>
<evidence type="ECO:0000256" key="3">
    <source>
        <dbReference type="ARBA" id="ARBA00022989"/>
    </source>
</evidence>
<name>A0A024H9I1_PSEKB</name>
<evidence type="ECO:0000256" key="5">
    <source>
        <dbReference type="SAM" id="Phobius"/>
    </source>
</evidence>
<dbReference type="GO" id="GO:0055085">
    <property type="term" value="P:transmembrane transport"/>
    <property type="evidence" value="ECO:0007669"/>
    <property type="project" value="InterPro"/>
</dbReference>
<dbReference type="HOGENOM" id="CLU_003182_13_1_6"/>
<keyword evidence="2 5" id="KW-0812">Transmembrane</keyword>
<evidence type="ECO:0000256" key="2">
    <source>
        <dbReference type="ARBA" id="ARBA00022692"/>
    </source>
</evidence>
<feature type="transmembrane region" description="Helical" evidence="5">
    <location>
        <begin position="42"/>
        <end position="68"/>
    </location>
</feature>
<dbReference type="GO" id="GO:0016020">
    <property type="term" value="C:membrane"/>
    <property type="evidence" value="ECO:0007669"/>
    <property type="project" value="UniProtKB-SubCell"/>
</dbReference>
<comment type="subcellular location">
    <subcellularLocation>
        <location evidence="1">Membrane</location>
        <topology evidence="1">Multi-pass membrane protein</topology>
    </subcellularLocation>
</comment>
<keyword evidence="4 5" id="KW-0472">Membrane</keyword>
<dbReference type="PANTHER" id="PTHR11814">
    <property type="entry name" value="SULFATE TRANSPORTER"/>
    <property type="match status" value="1"/>
</dbReference>
<keyword evidence="3 5" id="KW-1133">Transmembrane helix</keyword>
<dbReference type="Gene3D" id="3.30.750.24">
    <property type="entry name" value="STAS domain"/>
    <property type="match status" value="1"/>
</dbReference>
<dbReference type="RefSeq" id="WP_043247998.1">
    <property type="nucleotide sequence ID" value="NZ_HG322950.1"/>
</dbReference>
<feature type="transmembrane region" description="Helical" evidence="5">
    <location>
        <begin position="75"/>
        <end position="94"/>
    </location>
</feature>
<feature type="transmembrane region" description="Helical" evidence="5">
    <location>
        <begin position="182"/>
        <end position="201"/>
    </location>
</feature>
<proteinExistence type="predicted"/>
<dbReference type="InterPro" id="IPR001902">
    <property type="entry name" value="SLC26A/SulP_fam"/>
</dbReference>